<protein>
    <recommendedName>
        <fullName evidence="5">Methyltransferase type 11 domain-containing protein</fullName>
    </recommendedName>
</protein>
<dbReference type="CDD" id="cd02440">
    <property type="entry name" value="AdoMet_MTases"/>
    <property type="match status" value="1"/>
</dbReference>
<dbReference type="Pfam" id="PF08241">
    <property type="entry name" value="Methyltransf_11"/>
    <property type="match status" value="1"/>
</dbReference>
<feature type="region of interest" description="SAM motif II" evidence="4">
    <location>
        <begin position="212"/>
        <end position="220"/>
    </location>
</feature>
<keyword evidence="3 4" id="KW-0949">S-adenosyl-L-methionine</keyword>
<gene>
    <name evidence="6" type="ORF">g.17708</name>
</gene>
<organism evidence="6">
    <name type="scientific">Auxenochlorella protothecoides</name>
    <name type="common">Green microalga</name>
    <name type="synonym">Chlorella protothecoides</name>
    <dbReference type="NCBI Taxonomy" id="3075"/>
    <lineage>
        <taxon>Eukaryota</taxon>
        <taxon>Viridiplantae</taxon>
        <taxon>Chlorophyta</taxon>
        <taxon>core chlorophytes</taxon>
        <taxon>Trebouxiophyceae</taxon>
        <taxon>Chlorellales</taxon>
        <taxon>Chlorellaceae</taxon>
        <taxon>Auxenochlorella</taxon>
    </lineage>
</organism>
<dbReference type="PANTHER" id="PTHR43591:SF81">
    <property type="entry name" value="MAGNESIUM PROTOPORPHYRIN IX METHYLTRANSFERASE, CHLOROPLASTIC-RELATED"/>
    <property type="match status" value="1"/>
</dbReference>
<evidence type="ECO:0000256" key="4">
    <source>
        <dbReference type="PROSITE-ProRule" id="PRU00914"/>
    </source>
</evidence>
<evidence type="ECO:0000256" key="3">
    <source>
        <dbReference type="ARBA" id="ARBA00022691"/>
    </source>
</evidence>
<feature type="non-terminal residue" evidence="6">
    <location>
        <position position="1"/>
    </location>
</feature>
<dbReference type="GO" id="GO:0032259">
    <property type="term" value="P:methylation"/>
    <property type="evidence" value="ECO:0007669"/>
    <property type="project" value="UniProtKB-UniRule"/>
</dbReference>
<feature type="region of interest" description="SAM motif I" evidence="4">
    <location>
        <begin position="148"/>
        <end position="157"/>
    </location>
</feature>
<reference evidence="6" key="1">
    <citation type="submission" date="2015-08" db="EMBL/GenBank/DDBJ databases">
        <authorList>
            <person name="Babu N.S."/>
            <person name="Beckwith C.J."/>
            <person name="Beseler K.G."/>
            <person name="Brison A."/>
            <person name="Carone J.V."/>
            <person name="Caskin T.P."/>
            <person name="Diamond M."/>
            <person name="Durham M.E."/>
            <person name="Foxe J.M."/>
            <person name="Go M."/>
            <person name="Henderson B.A."/>
            <person name="Jones I.B."/>
            <person name="McGettigan J.A."/>
            <person name="Micheletti S.J."/>
            <person name="Nasrallah M.E."/>
            <person name="Ortiz D."/>
            <person name="Piller C.R."/>
            <person name="Privatt S.R."/>
            <person name="Schneider S.L."/>
            <person name="Sharp S."/>
            <person name="Smith T.C."/>
            <person name="Stanton J.D."/>
            <person name="Ullery H.E."/>
            <person name="Wilson R.J."/>
            <person name="Serrano M.G."/>
            <person name="Buck G."/>
            <person name="Lee V."/>
            <person name="Wang Y."/>
            <person name="Carvalho R."/>
            <person name="Voegtly L."/>
            <person name="Shi R."/>
            <person name="Duckworth R."/>
            <person name="Johnson A."/>
            <person name="Loviza R."/>
            <person name="Walstead R."/>
            <person name="Shah Z."/>
            <person name="Kiflezghi M."/>
            <person name="Wade K."/>
            <person name="Ball S.L."/>
            <person name="Bradley K.W."/>
            <person name="Asai D.J."/>
            <person name="Bowman C.A."/>
            <person name="Russell D.A."/>
            <person name="Pope W.H."/>
            <person name="Jacobs-Sera D."/>
            <person name="Hendrix R.W."/>
            <person name="Hatfull G.F."/>
        </authorList>
    </citation>
    <scope>NUCLEOTIDE SEQUENCE</scope>
</reference>
<dbReference type="InterPro" id="IPR013216">
    <property type="entry name" value="Methyltransf_11"/>
</dbReference>
<dbReference type="InterPro" id="IPR025774">
    <property type="entry name" value="PiNMT-like"/>
</dbReference>
<dbReference type="AlphaFoldDB" id="A0A1D2ABW4"/>
<proteinExistence type="inferred from homology"/>
<dbReference type="GO" id="GO:0008757">
    <property type="term" value="F:S-adenosylmethionine-dependent methyltransferase activity"/>
    <property type="evidence" value="ECO:0007669"/>
    <property type="project" value="InterPro"/>
</dbReference>
<sequence>ELHSQGGFTSRDLECTTREQVAGITSYHQPATMQQALVACHASLYAPSARPFAPSVRRVGRCKPLRPAAGLLETVLKPITSGGKALPLKDGIAKLYDESSGLWESMWGEHLHHGYYGAEEGTKSNAQAQIDMVDNVLDWAGVQSVKKVVDVGCGLGGSSRHILDRYPGSEARGITLSPVQADRANVMTREAGLGDRAAFQVADALSQPFPDGSFDLVWSLESGEHMPEKETFVRELARVALPGGRIIIVTWCHRNLAPGETALTPEEQTLLDRLCEAYYLPAWCSLADYERLFAAHGIRDVKTADWSVEVQPFWGQVIKSALTTQGVAGLLKAGWTTIKGALVMPLMARGLSMGLIKFVLITGVKAET</sequence>
<dbReference type="InterPro" id="IPR029063">
    <property type="entry name" value="SAM-dependent_MTases_sf"/>
</dbReference>
<evidence type="ECO:0000313" key="6">
    <source>
        <dbReference type="EMBL" id="JAT76672.1"/>
    </source>
</evidence>
<comment type="similarity">
    <text evidence="4">Belongs to the class I-like SAM-binding methyltransferase superfamily. gTMT family.</text>
</comment>
<keyword evidence="2 4" id="KW-0808">Transferase</keyword>
<keyword evidence="1 4" id="KW-0489">Methyltransferase</keyword>
<evidence type="ECO:0000256" key="1">
    <source>
        <dbReference type="ARBA" id="ARBA00022603"/>
    </source>
</evidence>
<dbReference type="SUPFAM" id="SSF53335">
    <property type="entry name" value="S-adenosyl-L-methionine-dependent methyltransferases"/>
    <property type="match status" value="1"/>
</dbReference>
<evidence type="ECO:0000256" key="2">
    <source>
        <dbReference type="ARBA" id="ARBA00022679"/>
    </source>
</evidence>
<dbReference type="PANTHER" id="PTHR43591">
    <property type="entry name" value="METHYLTRANSFERASE"/>
    <property type="match status" value="1"/>
</dbReference>
<accession>A0A1D2ABW4</accession>
<dbReference type="Gene3D" id="3.40.50.150">
    <property type="entry name" value="Vaccinia Virus protein VP39"/>
    <property type="match status" value="1"/>
</dbReference>
<dbReference type="EMBL" id="GDKF01001950">
    <property type="protein sequence ID" value="JAT76672.1"/>
    <property type="molecule type" value="Transcribed_RNA"/>
</dbReference>
<feature type="domain" description="Methyltransferase type 11" evidence="5">
    <location>
        <begin position="149"/>
        <end position="248"/>
    </location>
</feature>
<dbReference type="PROSITE" id="PS51581">
    <property type="entry name" value="SAM_GTMT"/>
    <property type="match status" value="1"/>
</dbReference>
<feature type="region of interest" description="SAM motif III" evidence="4">
    <location>
        <begin position="239"/>
        <end position="248"/>
    </location>
</feature>
<evidence type="ECO:0000259" key="5">
    <source>
        <dbReference type="Pfam" id="PF08241"/>
    </source>
</evidence>
<name>A0A1D2ABW4_AUXPR</name>